<keyword evidence="2" id="KW-1185">Reference proteome</keyword>
<gene>
    <name evidence="1" type="ORF">J0B03_09780</name>
</gene>
<proteinExistence type="predicted"/>
<dbReference type="AlphaFoldDB" id="A0A975AHX3"/>
<name>A0A975AHX3_9FIRM</name>
<accession>A0A975AHX3</accession>
<evidence type="ECO:0000313" key="2">
    <source>
        <dbReference type="Proteomes" id="UP000663499"/>
    </source>
</evidence>
<evidence type="ECO:0000313" key="1">
    <source>
        <dbReference type="EMBL" id="QSX08079.1"/>
    </source>
</evidence>
<dbReference type="KEGG" id="alka:J0B03_09780"/>
<dbReference type="EMBL" id="CP071444">
    <property type="protein sequence ID" value="QSX08079.1"/>
    <property type="molecule type" value="Genomic_DNA"/>
</dbReference>
<sequence>MKKRKMWIPLIVLLVLWLGMFATDYRMSTTLRKPVFVVPVETADDGGSGTYQGLGYSVTLELDGNVPNSQVISVTMEMFGKVIGASIT</sequence>
<reference evidence="1" key="1">
    <citation type="submission" date="2021-03" db="EMBL/GenBank/DDBJ databases">
        <title>Alkalibacter marinus sp. nov., isolated from tidal flat sediment.</title>
        <authorList>
            <person name="Namirimu T."/>
            <person name="Yang J.-A."/>
            <person name="Yang S.-H."/>
            <person name="Kim Y.-J."/>
            <person name="Kwon K.K."/>
        </authorList>
    </citation>
    <scope>NUCLEOTIDE SEQUENCE</scope>
    <source>
        <strain evidence="1">ES005</strain>
    </source>
</reference>
<dbReference type="Proteomes" id="UP000663499">
    <property type="component" value="Chromosome"/>
</dbReference>
<protein>
    <submittedName>
        <fullName evidence="1">Uncharacterized protein</fullName>
    </submittedName>
</protein>
<dbReference type="RefSeq" id="WP_207299421.1">
    <property type="nucleotide sequence ID" value="NZ_CP071444.1"/>
</dbReference>
<organism evidence="1 2">
    <name type="scientific">Alkalibacter rhizosphaerae</name>
    <dbReference type="NCBI Taxonomy" id="2815577"/>
    <lineage>
        <taxon>Bacteria</taxon>
        <taxon>Bacillati</taxon>
        <taxon>Bacillota</taxon>
        <taxon>Clostridia</taxon>
        <taxon>Eubacteriales</taxon>
        <taxon>Eubacteriaceae</taxon>
        <taxon>Alkalibacter</taxon>
    </lineage>
</organism>